<dbReference type="EMBL" id="CP060131">
    <property type="protein sequence ID" value="QNG52707.1"/>
    <property type="molecule type" value="Genomic_DNA"/>
</dbReference>
<feature type="transmembrane region" description="Helical" evidence="10">
    <location>
        <begin position="63"/>
        <end position="88"/>
    </location>
</feature>
<keyword evidence="2" id="KW-0813">Transport</keyword>
<dbReference type="Pfam" id="PF07690">
    <property type="entry name" value="MFS_1"/>
    <property type="match status" value="1"/>
</dbReference>
<reference evidence="12 13" key="1">
    <citation type="submission" date="2020-08" db="EMBL/GenBank/DDBJ databases">
        <authorList>
            <person name="Mo P."/>
        </authorList>
    </citation>
    <scope>NUCLEOTIDE SEQUENCE [LARGE SCALE GENOMIC DNA]</scope>
    <source>
        <strain evidence="12 13">CGMCC 4.1532</strain>
    </source>
</reference>
<feature type="transmembrane region" description="Helical" evidence="10">
    <location>
        <begin position="200"/>
        <end position="218"/>
    </location>
</feature>
<accession>A0A7G7MIU6</accession>
<dbReference type="InterPro" id="IPR011701">
    <property type="entry name" value="MFS"/>
</dbReference>
<organism evidence="12 13">
    <name type="scientific">Pseudonocardia petroleophila</name>
    <dbReference type="NCBI Taxonomy" id="37331"/>
    <lineage>
        <taxon>Bacteria</taxon>
        <taxon>Bacillati</taxon>
        <taxon>Actinomycetota</taxon>
        <taxon>Actinomycetes</taxon>
        <taxon>Pseudonocardiales</taxon>
        <taxon>Pseudonocardiaceae</taxon>
        <taxon>Pseudonocardia</taxon>
    </lineage>
</organism>
<gene>
    <name evidence="12" type="ORF">H6H00_01120</name>
</gene>
<dbReference type="Proteomes" id="UP000515728">
    <property type="component" value="Chromosome"/>
</dbReference>
<dbReference type="PROSITE" id="PS50850">
    <property type="entry name" value="MFS"/>
    <property type="match status" value="1"/>
</dbReference>
<feature type="transmembrane region" description="Helical" evidence="10">
    <location>
        <begin position="258"/>
        <end position="280"/>
    </location>
</feature>
<sequence length="495" mass="49270">MVRPAGCRSPDPCEDTVTTPEPPGRALRASPTIYFTSYGLSLLGMGISSVVLPLLVLDRTGDILAAGVLATVATAASAATGIVAGLLVDRVDRRTVSVVSGLLAAVSVAALPLIDALWGLDMTWFLIVAVVGAVVRVPGMTAQETLLPALARLRAARSPGGPGRLDRLVATRETVGNTLVLAGPGLGGLLIVVLGLTPALLLATAATSLLAALTTLLLDPRTGHVPARERDATGAGGAVGRAATDLWTSWRFLARNRLLLGTTLITAMLVAVLSSLQSTLMPAYFTAEDLPALTGLTLSAIAGGSIAGSALYAATAGRVSRRTWFVIGMTGLIVGFVGIGSLASPWLVLAGAALVGLTNAPASAILGVLAIEATPDAMRGRVLGAQNTVMLAAPALTSAPLAAVAATAGLPVAGAVLAGLAAVTAIVALAAPAFRSLDGRRGAEPVPSPATGVVGAGPRRLDVEPAHRGRTRGAAGDVTVAPVREAAGPGAGGGS</sequence>
<dbReference type="KEGG" id="ppel:H6H00_01120"/>
<keyword evidence="3" id="KW-1003">Cell membrane</keyword>
<proteinExistence type="inferred from homology"/>
<feature type="transmembrane region" description="Helical" evidence="10">
    <location>
        <begin position="412"/>
        <end position="431"/>
    </location>
</feature>
<evidence type="ECO:0000313" key="12">
    <source>
        <dbReference type="EMBL" id="QNG52707.1"/>
    </source>
</evidence>
<feature type="transmembrane region" description="Helical" evidence="10">
    <location>
        <begin position="383"/>
        <end position="406"/>
    </location>
</feature>
<feature type="transmembrane region" description="Helical" evidence="10">
    <location>
        <begin position="95"/>
        <end position="118"/>
    </location>
</feature>
<evidence type="ECO:0000313" key="13">
    <source>
        <dbReference type="Proteomes" id="UP000515728"/>
    </source>
</evidence>
<evidence type="ECO:0000256" key="7">
    <source>
        <dbReference type="ARBA" id="ARBA00038075"/>
    </source>
</evidence>
<feature type="transmembrane region" description="Helical" evidence="10">
    <location>
        <begin position="292"/>
        <end position="312"/>
    </location>
</feature>
<evidence type="ECO:0000256" key="1">
    <source>
        <dbReference type="ARBA" id="ARBA00004429"/>
    </source>
</evidence>
<evidence type="ECO:0000256" key="9">
    <source>
        <dbReference type="SAM" id="MobiDB-lite"/>
    </source>
</evidence>
<name>A0A7G7MIU6_9PSEU</name>
<feature type="domain" description="Major facilitator superfamily (MFS) profile" evidence="11">
    <location>
        <begin position="25"/>
        <end position="436"/>
    </location>
</feature>
<evidence type="ECO:0000256" key="5">
    <source>
        <dbReference type="ARBA" id="ARBA00022989"/>
    </source>
</evidence>
<dbReference type="SUPFAM" id="SSF103473">
    <property type="entry name" value="MFS general substrate transporter"/>
    <property type="match status" value="1"/>
</dbReference>
<feature type="transmembrane region" description="Helical" evidence="10">
    <location>
        <begin position="33"/>
        <end position="57"/>
    </location>
</feature>
<keyword evidence="4 10" id="KW-0812">Transmembrane</keyword>
<dbReference type="PANTHER" id="PTHR23513:SF9">
    <property type="entry name" value="ENTEROBACTIN EXPORTER ENTS"/>
    <property type="match status" value="1"/>
</dbReference>
<feature type="transmembrane region" description="Helical" evidence="10">
    <location>
        <begin position="124"/>
        <end position="142"/>
    </location>
</feature>
<feature type="transmembrane region" description="Helical" evidence="10">
    <location>
        <begin position="349"/>
        <end position="371"/>
    </location>
</feature>
<feature type="region of interest" description="Disordered" evidence="9">
    <location>
        <begin position="440"/>
        <end position="495"/>
    </location>
</feature>
<dbReference type="PANTHER" id="PTHR23513">
    <property type="entry name" value="INTEGRAL MEMBRANE EFFLUX PROTEIN-RELATED"/>
    <property type="match status" value="1"/>
</dbReference>
<dbReference type="GO" id="GO:0022857">
    <property type="term" value="F:transmembrane transporter activity"/>
    <property type="evidence" value="ECO:0007669"/>
    <property type="project" value="InterPro"/>
</dbReference>
<dbReference type="InterPro" id="IPR020846">
    <property type="entry name" value="MFS_dom"/>
</dbReference>
<feature type="transmembrane region" description="Helical" evidence="10">
    <location>
        <begin position="324"/>
        <end position="343"/>
    </location>
</feature>
<keyword evidence="6 10" id="KW-0472">Membrane</keyword>
<dbReference type="InterPro" id="IPR036259">
    <property type="entry name" value="MFS_trans_sf"/>
</dbReference>
<evidence type="ECO:0000256" key="6">
    <source>
        <dbReference type="ARBA" id="ARBA00023136"/>
    </source>
</evidence>
<comment type="similarity">
    <text evidence="7">Belongs to the major facilitator superfamily. Drug:H(+) antiporter-3 (DHA3) (TC 2.A.1.21) family.</text>
</comment>
<feature type="region of interest" description="Disordered" evidence="9">
    <location>
        <begin position="1"/>
        <end position="25"/>
    </location>
</feature>
<keyword evidence="5 10" id="KW-1133">Transmembrane helix</keyword>
<dbReference type="AlphaFoldDB" id="A0A7G7MIU6"/>
<feature type="transmembrane region" description="Helical" evidence="10">
    <location>
        <begin position="174"/>
        <end position="194"/>
    </location>
</feature>
<evidence type="ECO:0000256" key="4">
    <source>
        <dbReference type="ARBA" id="ARBA00022692"/>
    </source>
</evidence>
<evidence type="ECO:0000256" key="3">
    <source>
        <dbReference type="ARBA" id="ARBA00022475"/>
    </source>
</evidence>
<keyword evidence="13" id="KW-1185">Reference proteome</keyword>
<protein>
    <recommendedName>
        <fullName evidence="8">Multidrug efflux pump Tap</fullName>
    </recommendedName>
</protein>
<dbReference type="Gene3D" id="1.20.1250.20">
    <property type="entry name" value="MFS general substrate transporter like domains"/>
    <property type="match status" value="1"/>
</dbReference>
<evidence type="ECO:0000256" key="2">
    <source>
        <dbReference type="ARBA" id="ARBA00022448"/>
    </source>
</evidence>
<evidence type="ECO:0000256" key="10">
    <source>
        <dbReference type="SAM" id="Phobius"/>
    </source>
</evidence>
<evidence type="ECO:0000256" key="8">
    <source>
        <dbReference type="ARBA" id="ARBA00040914"/>
    </source>
</evidence>
<comment type="subcellular location">
    <subcellularLocation>
        <location evidence="1">Cell inner membrane</location>
        <topology evidence="1">Multi-pass membrane protein</topology>
    </subcellularLocation>
</comment>
<dbReference type="GO" id="GO:0005886">
    <property type="term" value="C:plasma membrane"/>
    <property type="evidence" value="ECO:0007669"/>
    <property type="project" value="UniProtKB-SubCell"/>
</dbReference>
<evidence type="ECO:0000259" key="11">
    <source>
        <dbReference type="PROSITE" id="PS50850"/>
    </source>
</evidence>